<gene>
    <name evidence="12" type="ORF">HOLleu_43563</name>
</gene>
<keyword evidence="7" id="KW-0378">Hydrolase</keyword>
<organism evidence="12 13">
    <name type="scientific">Holothuria leucospilota</name>
    <name type="common">Black long sea cucumber</name>
    <name type="synonym">Mertensiothuria leucospilota</name>
    <dbReference type="NCBI Taxonomy" id="206669"/>
    <lineage>
        <taxon>Eukaryota</taxon>
        <taxon>Metazoa</taxon>
        <taxon>Echinodermata</taxon>
        <taxon>Eleutherozoa</taxon>
        <taxon>Echinozoa</taxon>
        <taxon>Holothuroidea</taxon>
        <taxon>Aspidochirotacea</taxon>
        <taxon>Aspidochirotida</taxon>
        <taxon>Holothuriidae</taxon>
        <taxon>Holothuria</taxon>
    </lineage>
</organism>
<evidence type="ECO:0000256" key="2">
    <source>
        <dbReference type="ARBA" id="ARBA00005234"/>
    </source>
</evidence>
<evidence type="ECO:0000256" key="5">
    <source>
        <dbReference type="ARBA" id="ARBA00022670"/>
    </source>
</evidence>
<comment type="similarity">
    <text evidence="3">Belongs to the peptidase C19 family.</text>
</comment>
<dbReference type="InterPro" id="IPR028889">
    <property type="entry name" value="USP"/>
</dbReference>
<dbReference type="EMBL" id="JAIZAY010000361">
    <property type="protein sequence ID" value="KAJ8018447.1"/>
    <property type="molecule type" value="Genomic_DNA"/>
</dbReference>
<dbReference type="SUPFAM" id="SSF54001">
    <property type="entry name" value="Cysteine proteinases"/>
    <property type="match status" value="2"/>
</dbReference>
<keyword evidence="8" id="KW-0788">Thiol protease</keyword>
<protein>
    <recommendedName>
        <fullName evidence="4">ubiquitinyl hydrolase 1</fullName>
        <ecNumber evidence="4">3.4.19.12</ecNumber>
    </recommendedName>
</protein>
<evidence type="ECO:0000313" key="12">
    <source>
        <dbReference type="EMBL" id="KAJ8018447.1"/>
    </source>
</evidence>
<dbReference type="GO" id="GO:0004843">
    <property type="term" value="F:cysteine-type deubiquitinase activity"/>
    <property type="evidence" value="ECO:0007669"/>
    <property type="project" value="UniProtKB-EC"/>
</dbReference>
<dbReference type="Pfam" id="PF00443">
    <property type="entry name" value="UCH"/>
    <property type="match status" value="1"/>
</dbReference>
<dbReference type="PROSITE" id="PS50600">
    <property type="entry name" value="ULP_PROTEASE"/>
    <property type="match status" value="1"/>
</dbReference>
<evidence type="ECO:0000256" key="1">
    <source>
        <dbReference type="ARBA" id="ARBA00000707"/>
    </source>
</evidence>
<sequence length="614" mass="70069">MGVLKNIQLSRKKFNRVDEFIELITTDIRGLEIMFSDDVRRSHGPKRKNATNLIRETWHKKKGHSQKAVYQTKPSKNPIDKDLTTLNSQQNGQTETATVDNEIRRFTPIQNLENNCWFNSVIQCFIRFGFMREHFEKDLPLSMQPVLKRVLGVAKTIYQGKTITDDRLERTLQAVCTYCGFTRGAQCDASEFFIKCPVQIVRELGKIHDATFSIKSSTKCLECHQVSNRYETGNLLQVTVSSTRFDETITSLITKTTNEYTGRVQCDKCNKVTMATVTKEWVSAPKVFMIHLLRYRFSAERRKTVKDSSFVGVGKNLQIPGLFNSQYSLSSAIQHISETAVSGHYQTLIKTRHGTAVADDCKLLTSTLHTATCHYAYICVYEKVGTTITRPRPIPNASHVIDGPSNNNLEDKHRHENSSEPNTTCEETNTATVDLTIEDDVEDSSLGRVGSKTNEDVIDLTMKDEDTDATLRQDTSNNTLIRHYGVNIVPSDIDRLLNKKGWLNDNVINCYLNILSHKAMQVSNTRVYPFTTFFYIRDGYNASSRLVKNTNIFENEIVLVPINYEFHWTLISINNKTKSFVFYDSLFSSNASFHLQSMKKYLMIELAKQHSLTV</sequence>
<dbReference type="EC" id="3.4.19.12" evidence="4"/>
<dbReference type="Pfam" id="PF02902">
    <property type="entry name" value="Peptidase_C48"/>
    <property type="match status" value="1"/>
</dbReference>
<dbReference type="InterPro" id="IPR003653">
    <property type="entry name" value="Peptidase_C48_C"/>
</dbReference>
<dbReference type="OrthoDB" id="1939479at2759"/>
<dbReference type="GO" id="GO:0005829">
    <property type="term" value="C:cytosol"/>
    <property type="evidence" value="ECO:0007669"/>
    <property type="project" value="TreeGrafter"/>
</dbReference>
<evidence type="ECO:0000256" key="7">
    <source>
        <dbReference type="ARBA" id="ARBA00022801"/>
    </source>
</evidence>
<dbReference type="Proteomes" id="UP001152320">
    <property type="component" value="Unassembled WGS sequence"/>
</dbReference>
<accession>A0A9Q0YE97</accession>
<comment type="similarity">
    <text evidence="2">Belongs to the peptidase C48 family.</text>
</comment>
<proteinExistence type="inferred from homology"/>
<feature type="domain" description="Ubiquitin-like protease family profile" evidence="11">
    <location>
        <begin position="486"/>
        <end position="614"/>
    </location>
</feature>
<dbReference type="CDD" id="cd02257">
    <property type="entry name" value="Peptidase_C19"/>
    <property type="match status" value="1"/>
</dbReference>
<feature type="domain" description="USP" evidence="10">
    <location>
        <begin position="107"/>
        <end position="384"/>
    </location>
</feature>
<feature type="compositionally biased region" description="Basic and acidic residues" evidence="9">
    <location>
        <begin position="409"/>
        <end position="418"/>
    </location>
</feature>
<dbReference type="InterPro" id="IPR038765">
    <property type="entry name" value="Papain-like_cys_pep_sf"/>
</dbReference>
<comment type="catalytic activity">
    <reaction evidence="1">
        <text>Thiol-dependent hydrolysis of ester, thioester, amide, peptide and isopeptide bonds formed by the C-terminal Gly of ubiquitin (a 76-residue protein attached to proteins as an intracellular targeting signal).</text>
        <dbReference type="EC" id="3.4.19.12"/>
    </reaction>
</comment>
<feature type="region of interest" description="Disordered" evidence="9">
    <location>
        <begin position="395"/>
        <end position="428"/>
    </location>
</feature>
<name>A0A9Q0YE97_HOLLE</name>
<evidence type="ECO:0000313" key="13">
    <source>
        <dbReference type="Proteomes" id="UP001152320"/>
    </source>
</evidence>
<evidence type="ECO:0000259" key="10">
    <source>
        <dbReference type="PROSITE" id="PS50235"/>
    </source>
</evidence>
<keyword evidence="5 12" id="KW-0645">Protease</keyword>
<dbReference type="PROSITE" id="PS50235">
    <property type="entry name" value="USP_3"/>
    <property type="match status" value="1"/>
</dbReference>
<dbReference type="InterPro" id="IPR001394">
    <property type="entry name" value="Peptidase_C19_UCH"/>
</dbReference>
<evidence type="ECO:0000259" key="11">
    <source>
        <dbReference type="PROSITE" id="PS50600"/>
    </source>
</evidence>
<keyword evidence="6" id="KW-0833">Ubl conjugation pathway</keyword>
<dbReference type="Gene3D" id="3.40.395.10">
    <property type="entry name" value="Adenoviral Proteinase, Chain A"/>
    <property type="match status" value="1"/>
</dbReference>
<dbReference type="PANTHER" id="PTHR24006">
    <property type="entry name" value="UBIQUITIN CARBOXYL-TERMINAL HYDROLASE"/>
    <property type="match status" value="1"/>
</dbReference>
<dbReference type="GO" id="GO:0006508">
    <property type="term" value="P:proteolysis"/>
    <property type="evidence" value="ECO:0007669"/>
    <property type="project" value="UniProtKB-KW"/>
</dbReference>
<dbReference type="GO" id="GO:0005634">
    <property type="term" value="C:nucleus"/>
    <property type="evidence" value="ECO:0007669"/>
    <property type="project" value="TreeGrafter"/>
</dbReference>
<dbReference type="PANTHER" id="PTHR24006:SF888">
    <property type="entry name" value="UBIQUITIN CARBOXYL-TERMINAL HYDROLASE 30"/>
    <property type="match status" value="1"/>
</dbReference>
<evidence type="ECO:0000256" key="3">
    <source>
        <dbReference type="ARBA" id="ARBA00009085"/>
    </source>
</evidence>
<evidence type="ECO:0000256" key="8">
    <source>
        <dbReference type="ARBA" id="ARBA00022807"/>
    </source>
</evidence>
<evidence type="ECO:0000256" key="4">
    <source>
        <dbReference type="ARBA" id="ARBA00012759"/>
    </source>
</evidence>
<dbReference type="AlphaFoldDB" id="A0A9Q0YE97"/>
<feature type="compositionally biased region" description="Polar residues" evidence="9">
    <location>
        <begin position="419"/>
        <end position="428"/>
    </location>
</feature>
<dbReference type="InterPro" id="IPR050164">
    <property type="entry name" value="Peptidase_C19"/>
</dbReference>
<evidence type="ECO:0000256" key="6">
    <source>
        <dbReference type="ARBA" id="ARBA00022786"/>
    </source>
</evidence>
<keyword evidence="13" id="KW-1185">Reference proteome</keyword>
<reference evidence="12" key="1">
    <citation type="submission" date="2021-10" db="EMBL/GenBank/DDBJ databases">
        <title>Tropical sea cucumber genome reveals ecological adaptation and Cuvierian tubules defense mechanism.</title>
        <authorList>
            <person name="Chen T."/>
        </authorList>
    </citation>
    <scope>NUCLEOTIDE SEQUENCE</scope>
    <source>
        <strain evidence="12">Nanhai2018</strain>
        <tissue evidence="12">Muscle</tissue>
    </source>
</reference>
<evidence type="ECO:0000256" key="9">
    <source>
        <dbReference type="SAM" id="MobiDB-lite"/>
    </source>
</evidence>
<dbReference type="GO" id="GO:0016579">
    <property type="term" value="P:protein deubiquitination"/>
    <property type="evidence" value="ECO:0007669"/>
    <property type="project" value="InterPro"/>
</dbReference>
<comment type="caution">
    <text evidence="12">The sequence shown here is derived from an EMBL/GenBank/DDBJ whole genome shotgun (WGS) entry which is preliminary data.</text>
</comment>
<dbReference type="Gene3D" id="3.90.70.10">
    <property type="entry name" value="Cysteine proteinases"/>
    <property type="match status" value="1"/>
</dbReference>